<proteinExistence type="predicted"/>
<accession>A0ACC0A3Q0</accession>
<name>A0ACC0A3Q0_CATRO</name>
<gene>
    <name evidence="1" type="ORF">M9H77_31338</name>
</gene>
<comment type="caution">
    <text evidence="1">The sequence shown here is derived from an EMBL/GenBank/DDBJ whole genome shotgun (WGS) entry which is preliminary data.</text>
</comment>
<protein>
    <submittedName>
        <fullName evidence="1">Uncharacterized protein</fullName>
    </submittedName>
</protein>
<evidence type="ECO:0000313" key="2">
    <source>
        <dbReference type="Proteomes" id="UP001060085"/>
    </source>
</evidence>
<sequence length="522" mass="58148">MGTAISVFLLSLTYSHVLQISLLVLGSPPWFCCLFGTMDSAQEPSSSPRGNTSNDEEESSEGELFHVGQKFLFSVSSISISAEELQSLDLEEEKPDEDSTREVEDAPVFETPVPKVSTSDSPDNVGEKHETQWRGFLRKLKKGPAMHFHPNIPSLPSIKKISRKKSRNAAQSMPALPPALDTDLTHCFESSWKNFSLSDLKSATNNFSHDNLIGEGGYSEVYKGHLENGQLVAIKRLNRGTAEEMTADYLSELGMLVHVNHPNIATVIGYGVEGGMHLVLPLSPHGSLASLLTGEKEKLAWNFRYNIALGTASGLAYLHEGCQRRIIHRDIKAANVLLTEDFEPQISDFGLAKWLPDQWTHLTVTEFEGTFGYLPPEFFLHGTVDEKTDVYAFGVLLLELITGRPALDKAHRSLVMWAKPFLLSKNIAELVDPSLCGAYDVEQMNRVVMVTSLCIQQYPAERPKMSQVVRMLKGETAILHSKKKIQKRPALRRTYPLELFDIEESPKCVNDPGQQNEVKVEQ</sequence>
<evidence type="ECO:0000313" key="1">
    <source>
        <dbReference type="EMBL" id="KAI5654151.1"/>
    </source>
</evidence>
<dbReference type="EMBL" id="CM044707">
    <property type="protein sequence ID" value="KAI5654151.1"/>
    <property type="molecule type" value="Genomic_DNA"/>
</dbReference>
<organism evidence="1 2">
    <name type="scientific">Catharanthus roseus</name>
    <name type="common">Madagascar periwinkle</name>
    <name type="synonym">Vinca rosea</name>
    <dbReference type="NCBI Taxonomy" id="4058"/>
    <lineage>
        <taxon>Eukaryota</taxon>
        <taxon>Viridiplantae</taxon>
        <taxon>Streptophyta</taxon>
        <taxon>Embryophyta</taxon>
        <taxon>Tracheophyta</taxon>
        <taxon>Spermatophyta</taxon>
        <taxon>Magnoliopsida</taxon>
        <taxon>eudicotyledons</taxon>
        <taxon>Gunneridae</taxon>
        <taxon>Pentapetalae</taxon>
        <taxon>asterids</taxon>
        <taxon>lamiids</taxon>
        <taxon>Gentianales</taxon>
        <taxon>Apocynaceae</taxon>
        <taxon>Rauvolfioideae</taxon>
        <taxon>Vinceae</taxon>
        <taxon>Catharanthinae</taxon>
        <taxon>Catharanthus</taxon>
    </lineage>
</organism>
<dbReference type="Proteomes" id="UP001060085">
    <property type="component" value="Linkage Group LG07"/>
</dbReference>
<reference evidence="2" key="1">
    <citation type="journal article" date="2023" name="Nat. Plants">
        <title>Single-cell RNA sequencing provides a high-resolution roadmap for understanding the multicellular compartmentation of specialized metabolism.</title>
        <authorList>
            <person name="Sun S."/>
            <person name="Shen X."/>
            <person name="Li Y."/>
            <person name="Li Y."/>
            <person name="Wang S."/>
            <person name="Li R."/>
            <person name="Zhang H."/>
            <person name="Shen G."/>
            <person name="Guo B."/>
            <person name="Wei J."/>
            <person name="Xu J."/>
            <person name="St-Pierre B."/>
            <person name="Chen S."/>
            <person name="Sun C."/>
        </authorList>
    </citation>
    <scope>NUCLEOTIDE SEQUENCE [LARGE SCALE GENOMIC DNA]</scope>
</reference>
<keyword evidence="2" id="KW-1185">Reference proteome</keyword>